<gene>
    <name evidence="12" type="ORF">AMTR_s00017p00086440</name>
</gene>
<accession>W1PLA8</accession>
<keyword evidence="3" id="KW-0677">Repeat</keyword>
<dbReference type="PANTHER" id="PTHR46352:SF1">
    <property type="entry name" value="PROTEIN SENSITIVE TO PROTON RHIZOTOXICITY 1"/>
    <property type="match status" value="1"/>
</dbReference>
<feature type="region of interest" description="Disordered" evidence="10">
    <location>
        <begin position="149"/>
        <end position="174"/>
    </location>
</feature>
<sequence>MEQQFHDYSFNDFTPMGFSPGRFLSSPEQNPRRGGENQFNSETLGYDGSPFDQFQSHPSALSDPQGLLNSLAFLEQKIHQLQGVVQSIIRGRNDLDWSDEMSVQKQVVTAELTSIIIQLMSTAGNLLPLTQKSQPSVAPAAMNPYVSNTSASTSMGTSNLKKGGSGSRSDDKIDWSNVNQPEFSCNPFGSQIASVTAPNNGKPIKEVESGVNFNREKKYSNQSESLLSNVQERIEEIVDVKEVDPMGYVRGEGSHYNDQSVDDRNYYDDIKEDDDDGDGDNLPPDSYELVELEKEEILAPNTHFCLICGKGFKRDANLRMHMRGHGDEYKTPAALTKPNKEQSTEPMIVKKYSCPFVGCKRNKSHKKFQPLKTFLCMKNHYKRSHCDKSYTCSRCHNKKFSVLADLKTHEKHCGRDKWQCSCGTTFSRKDKLFGHVALFQGHMPALPLNEMKGSQALNEGEHALVSGQRGFCDIYSSSSNFKDGGGNEISDAIMGRSARDDISFGGEDNWHDANPMNPSVLEISDSLFSFPPFSTGNNLMLQGRGNSSSDGF</sequence>
<evidence type="ECO:0000256" key="4">
    <source>
        <dbReference type="ARBA" id="ARBA00022771"/>
    </source>
</evidence>
<keyword evidence="7" id="KW-0804">Transcription</keyword>
<keyword evidence="8" id="KW-0539">Nucleus</keyword>
<evidence type="ECO:0000256" key="8">
    <source>
        <dbReference type="ARBA" id="ARBA00023242"/>
    </source>
</evidence>
<dbReference type="Proteomes" id="UP000017836">
    <property type="component" value="Unassembled WGS sequence"/>
</dbReference>
<dbReference type="InterPro" id="IPR044300">
    <property type="entry name" value="STOP1/2"/>
</dbReference>
<dbReference type="GO" id="GO:0008270">
    <property type="term" value="F:zinc ion binding"/>
    <property type="evidence" value="ECO:0007669"/>
    <property type="project" value="UniProtKB-KW"/>
</dbReference>
<dbReference type="InterPro" id="IPR058196">
    <property type="entry name" value="zf-C2H2_STOP1/2_C"/>
</dbReference>
<dbReference type="PROSITE" id="PS50157">
    <property type="entry name" value="ZINC_FINGER_C2H2_2"/>
    <property type="match status" value="1"/>
</dbReference>
<reference evidence="13" key="1">
    <citation type="journal article" date="2013" name="Science">
        <title>The Amborella genome and the evolution of flowering plants.</title>
        <authorList>
            <consortium name="Amborella Genome Project"/>
        </authorList>
    </citation>
    <scope>NUCLEOTIDE SEQUENCE [LARGE SCALE GENOMIC DNA]</scope>
</reference>
<dbReference type="AlphaFoldDB" id="W1PLA8"/>
<organism evidence="12 13">
    <name type="scientific">Amborella trichopoda</name>
    <dbReference type="NCBI Taxonomy" id="13333"/>
    <lineage>
        <taxon>Eukaryota</taxon>
        <taxon>Viridiplantae</taxon>
        <taxon>Streptophyta</taxon>
        <taxon>Embryophyta</taxon>
        <taxon>Tracheophyta</taxon>
        <taxon>Spermatophyta</taxon>
        <taxon>Magnoliopsida</taxon>
        <taxon>Amborellales</taxon>
        <taxon>Amborellaceae</taxon>
        <taxon>Amborella</taxon>
    </lineage>
</organism>
<evidence type="ECO:0000256" key="1">
    <source>
        <dbReference type="ARBA" id="ARBA00004123"/>
    </source>
</evidence>
<feature type="compositionally biased region" description="Acidic residues" evidence="10">
    <location>
        <begin position="270"/>
        <end position="279"/>
    </location>
</feature>
<evidence type="ECO:0000256" key="6">
    <source>
        <dbReference type="ARBA" id="ARBA00023015"/>
    </source>
</evidence>
<dbReference type="SUPFAM" id="SSF57667">
    <property type="entry name" value="beta-beta-alpha zinc fingers"/>
    <property type="match status" value="1"/>
</dbReference>
<dbReference type="GO" id="GO:0010044">
    <property type="term" value="P:response to aluminum ion"/>
    <property type="evidence" value="ECO:0007669"/>
    <property type="project" value="InterPro"/>
</dbReference>
<feature type="region of interest" description="Disordered" evidence="10">
    <location>
        <begin position="19"/>
        <end position="61"/>
    </location>
</feature>
<keyword evidence="5" id="KW-0862">Zinc</keyword>
<keyword evidence="4 9" id="KW-0863">Zinc-finger</keyword>
<dbReference type="Pfam" id="PF23115">
    <property type="entry name" value="zf-C2H2_STOP2_3rd"/>
    <property type="match status" value="1"/>
</dbReference>
<dbReference type="Pfam" id="PF23118">
    <property type="entry name" value="zf-C2H2_STOP2_C"/>
    <property type="match status" value="1"/>
</dbReference>
<feature type="domain" description="C2H2-type" evidence="11">
    <location>
        <begin position="303"/>
        <end position="330"/>
    </location>
</feature>
<evidence type="ECO:0000256" key="3">
    <source>
        <dbReference type="ARBA" id="ARBA00022737"/>
    </source>
</evidence>
<evidence type="ECO:0000259" key="11">
    <source>
        <dbReference type="PROSITE" id="PS50157"/>
    </source>
</evidence>
<dbReference type="STRING" id="13333.W1PLA8"/>
<dbReference type="GO" id="GO:0010447">
    <property type="term" value="P:response to acidic pH"/>
    <property type="evidence" value="ECO:0007669"/>
    <property type="project" value="InterPro"/>
</dbReference>
<dbReference type="InterPro" id="IPR013087">
    <property type="entry name" value="Znf_C2H2_type"/>
</dbReference>
<dbReference type="Gramene" id="ERN08554">
    <property type="protein sequence ID" value="ERN08554"/>
    <property type="gene ID" value="AMTR_s00017p00086440"/>
</dbReference>
<proteinExistence type="predicted"/>
<keyword evidence="6" id="KW-0805">Transcription regulation</keyword>
<evidence type="ECO:0000256" key="5">
    <source>
        <dbReference type="ARBA" id="ARBA00022833"/>
    </source>
</evidence>
<keyword evidence="13" id="KW-1185">Reference proteome</keyword>
<evidence type="ECO:0000256" key="7">
    <source>
        <dbReference type="ARBA" id="ARBA00023163"/>
    </source>
</evidence>
<dbReference type="HOGENOM" id="CLU_029078_0_0_1"/>
<evidence type="ECO:0000313" key="13">
    <source>
        <dbReference type="Proteomes" id="UP000017836"/>
    </source>
</evidence>
<dbReference type="Gene3D" id="3.30.160.60">
    <property type="entry name" value="Classic Zinc Finger"/>
    <property type="match status" value="1"/>
</dbReference>
<feature type="compositionally biased region" description="Polar residues" evidence="10">
    <location>
        <begin position="149"/>
        <end position="160"/>
    </location>
</feature>
<name>W1PLA8_AMBTC</name>
<feature type="region of interest" description="Disordered" evidence="10">
    <location>
        <begin position="248"/>
        <end position="285"/>
    </location>
</feature>
<dbReference type="PANTHER" id="PTHR46352">
    <property type="entry name" value="PROTEIN SENSITIVE TO PROTON RHIZOTOXICITY 1"/>
    <property type="match status" value="1"/>
</dbReference>
<comment type="subcellular location">
    <subcellularLocation>
        <location evidence="1">Nucleus</location>
    </subcellularLocation>
</comment>
<dbReference type="SMART" id="SM00355">
    <property type="entry name" value="ZnF_C2H2"/>
    <property type="match status" value="3"/>
</dbReference>
<dbReference type="PROSITE" id="PS00028">
    <property type="entry name" value="ZINC_FINGER_C2H2_1"/>
    <property type="match status" value="1"/>
</dbReference>
<keyword evidence="2" id="KW-0479">Metal-binding</keyword>
<dbReference type="InterPro" id="IPR036236">
    <property type="entry name" value="Znf_C2H2_sf"/>
</dbReference>
<evidence type="ECO:0000256" key="9">
    <source>
        <dbReference type="PROSITE-ProRule" id="PRU00042"/>
    </source>
</evidence>
<dbReference type="InterPro" id="IPR059161">
    <property type="entry name" value="Znf-C2H2_STOP1/2_3rd"/>
</dbReference>
<protein>
    <recommendedName>
        <fullName evidence="11">C2H2-type domain-containing protein</fullName>
    </recommendedName>
</protein>
<evidence type="ECO:0000256" key="10">
    <source>
        <dbReference type="SAM" id="MobiDB-lite"/>
    </source>
</evidence>
<evidence type="ECO:0000256" key="2">
    <source>
        <dbReference type="ARBA" id="ARBA00022723"/>
    </source>
</evidence>
<dbReference type="EMBL" id="KI393256">
    <property type="protein sequence ID" value="ERN08554.1"/>
    <property type="molecule type" value="Genomic_DNA"/>
</dbReference>
<dbReference type="eggNOG" id="KOG1721">
    <property type="taxonomic scope" value="Eukaryota"/>
</dbReference>
<evidence type="ECO:0000313" key="12">
    <source>
        <dbReference type="EMBL" id="ERN08554.1"/>
    </source>
</evidence>